<comment type="cofactor">
    <cofactor evidence="2">
        <name>heme b</name>
        <dbReference type="ChEBI" id="CHEBI:60344"/>
    </cofactor>
</comment>
<keyword evidence="4 10" id="KW-0575">Peroxidase</keyword>
<dbReference type="PROSITE" id="PS00436">
    <property type="entry name" value="PEROXIDASE_2"/>
    <property type="match status" value="1"/>
</dbReference>
<keyword evidence="10" id="KW-0732">Signal</keyword>
<keyword evidence="7 10" id="KW-0560">Oxidoreductase</keyword>
<dbReference type="PANTHER" id="PTHR31517">
    <property type="match status" value="1"/>
</dbReference>
<dbReference type="Gene3D" id="1.10.520.10">
    <property type="match status" value="1"/>
</dbReference>
<dbReference type="InterPro" id="IPR001621">
    <property type="entry name" value="Ligninase"/>
</dbReference>
<dbReference type="InterPro" id="IPR002016">
    <property type="entry name" value="Haem_peroxidase"/>
</dbReference>
<evidence type="ECO:0000256" key="3">
    <source>
        <dbReference type="ARBA" id="ARBA00006089"/>
    </source>
</evidence>
<sequence length="315" mass="33061">MYISTSFVTVLAAASVAQAIKFSDVTTAASNVKRGLVSKLLGGLIGFQKQEACPAVWSEISTTLTEQFLADGQCTDAARAAIRAAFHDCFNGACDGSLILADECSRRENTGLVRVCGNLGNLAQQKGVGVGDLIQFAAAHAIKTCPGGPTVPVKVGRTDSSDASPAGVLPNGRESASDLIQRFAARGFSAVDLAALIGAHTAARNRATVPDKVNLTMDSTPGQWDNKYYQETISGRAPVTLPSDKNMATNPITGIPMKSFAVSQAAWSLAFVPAMTKMSMLGVEGGGLVDCTSALPGGSRKRDVRRSNMFERLKW</sequence>
<protein>
    <recommendedName>
        <fullName evidence="10">Peroxidase</fullName>
        <ecNumber evidence="10">1.11.1.-</ecNumber>
    </recommendedName>
</protein>
<dbReference type="PRINTS" id="PR00462">
    <property type="entry name" value="LIGNINASE"/>
</dbReference>
<name>A0ABR3RDT9_9PLEO</name>
<accession>A0ABR3RDT9</accession>
<comment type="catalytic activity">
    <reaction evidence="1">
        <text>2 a phenolic donor + H2O2 = 2 a phenolic radical donor + 2 H2O</text>
        <dbReference type="Rhea" id="RHEA:56136"/>
        <dbReference type="ChEBI" id="CHEBI:15377"/>
        <dbReference type="ChEBI" id="CHEBI:16240"/>
        <dbReference type="ChEBI" id="CHEBI:139520"/>
        <dbReference type="ChEBI" id="CHEBI:139521"/>
        <dbReference type="EC" id="1.11.1.7"/>
    </reaction>
</comment>
<evidence type="ECO:0000256" key="10">
    <source>
        <dbReference type="RuleBase" id="RU363051"/>
    </source>
</evidence>
<feature type="domain" description="Plant heme peroxidase family profile" evidence="11">
    <location>
        <begin position="46"/>
        <end position="308"/>
    </location>
</feature>
<feature type="chain" id="PRO_5045007345" description="Peroxidase" evidence="10">
    <location>
        <begin position="20"/>
        <end position="315"/>
    </location>
</feature>
<keyword evidence="13" id="KW-1185">Reference proteome</keyword>
<evidence type="ECO:0000256" key="1">
    <source>
        <dbReference type="ARBA" id="ARBA00000189"/>
    </source>
</evidence>
<comment type="caution">
    <text evidence="12">The sequence shown here is derived from an EMBL/GenBank/DDBJ whole genome shotgun (WGS) entry which is preliminary data.</text>
</comment>
<keyword evidence="10" id="KW-0106">Calcium</keyword>
<dbReference type="EC" id="1.11.1.-" evidence="10"/>
<dbReference type="InterPro" id="IPR010255">
    <property type="entry name" value="Haem_peroxidase_sf"/>
</dbReference>
<keyword evidence="5" id="KW-0349">Heme</keyword>
<evidence type="ECO:0000256" key="6">
    <source>
        <dbReference type="ARBA" id="ARBA00022723"/>
    </source>
</evidence>
<comment type="similarity">
    <text evidence="3 10">Belongs to the peroxidase family. Ligninase subfamily.</text>
</comment>
<dbReference type="Gene3D" id="1.10.420.10">
    <property type="entry name" value="Peroxidase, domain 2"/>
    <property type="match status" value="1"/>
</dbReference>
<dbReference type="PROSITE" id="PS50873">
    <property type="entry name" value="PEROXIDASE_4"/>
    <property type="match status" value="1"/>
</dbReference>
<evidence type="ECO:0000256" key="8">
    <source>
        <dbReference type="ARBA" id="ARBA00023004"/>
    </source>
</evidence>
<proteinExistence type="inferred from homology"/>
<evidence type="ECO:0000256" key="4">
    <source>
        <dbReference type="ARBA" id="ARBA00022559"/>
    </source>
</evidence>
<dbReference type="InterPro" id="IPR019794">
    <property type="entry name" value="Peroxidases_AS"/>
</dbReference>
<evidence type="ECO:0000256" key="9">
    <source>
        <dbReference type="ARBA" id="ARBA00023180"/>
    </source>
</evidence>
<keyword evidence="6 10" id="KW-0479">Metal-binding</keyword>
<comment type="cofactor">
    <cofactor evidence="10">
        <name>Ca(2+)</name>
        <dbReference type="ChEBI" id="CHEBI:29108"/>
    </cofactor>
    <text evidence="10">Binds 2 calcium ions per subunit.</text>
</comment>
<dbReference type="SUPFAM" id="SSF48113">
    <property type="entry name" value="Heme-dependent peroxidases"/>
    <property type="match status" value="1"/>
</dbReference>
<dbReference type="Pfam" id="PF00141">
    <property type="entry name" value="peroxidase"/>
    <property type="match status" value="1"/>
</dbReference>
<evidence type="ECO:0000259" key="11">
    <source>
        <dbReference type="PROSITE" id="PS50873"/>
    </source>
</evidence>
<evidence type="ECO:0000256" key="5">
    <source>
        <dbReference type="ARBA" id="ARBA00022617"/>
    </source>
</evidence>
<evidence type="ECO:0000256" key="7">
    <source>
        <dbReference type="ARBA" id="ARBA00023002"/>
    </source>
</evidence>
<dbReference type="Proteomes" id="UP001521785">
    <property type="component" value="Unassembled WGS sequence"/>
</dbReference>
<evidence type="ECO:0000313" key="13">
    <source>
        <dbReference type="Proteomes" id="UP001521785"/>
    </source>
</evidence>
<organism evidence="12 13">
    <name type="scientific">Paraconiothyrium brasiliense</name>
    <dbReference type="NCBI Taxonomy" id="300254"/>
    <lineage>
        <taxon>Eukaryota</taxon>
        <taxon>Fungi</taxon>
        <taxon>Dikarya</taxon>
        <taxon>Ascomycota</taxon>
        <taxon>Pezizomycotina</taxon>
        <taxon>Dothideomycetes</taxon>
        <taxon>Pleosporomycetidae</taxon>
        <taxon>Pleosporales</taxon>
        <taxon>Massarineae</taxon>
        <taxon>Didymosphaeriaceae</taxon>
        <taxon>Paraconiothyrium</taxon>
    </lineage>
</organism>
<reference evidence="12 13" key="1">
    <citation type="submission" date="2024-02" db="EMBL/GenBank/DDBJ databases">
        <title>De novo assembly and annotation of 12 fungi associated with fruit tree decline syndrome in Ontario, Canada.</title>
        <authorList>
            <person name="Sulman M."/>
            <person name="Ellouze W."/>
            <person name="Ilyukhin E."/>
        </authorList>
    </citation>
    <scope>NUCLEOTIDE SEQUENCE [LARGE SCALE GENOMIC DNA]</scope>
    <source>
        <strain evidence="12 13">M42-189</strain>
    </source>
</reference>
<keyword evidence="9" id="KW-0325">Glycoprotein</keyword>
<dbReference type="PRINTS" id="PR00458">
    <property type="entry name" value="PEROXIDASE"/>
</dbReference>
<evidence type="ECO:0000313" key="12">
    <source>
        <dbReference type="EMBL" id="KAL1602398.1"/>
    </source>
</evidence>
<dbReference type="InterPro" id="IPR000823">
    <property type="entry name" value="Peroxidase_pln"/>
</dbReference>
<keyword evidence="8" id="KW-0408">Iron</keyword>
<dbReference type="PANTHER" id="PTHR31517:SF48">
    <property type="entry name" value="PEROXIDASE 16-RELATED"/>
    <property type="match status" value="1"/>
</dbReference>
<feature type="signal peptide" evidence="10">
    <location>
        <begin position="1"/>
        <end position="19"/>
    </location>
</feature>
<evidence type="ECO:0000256" key="2">
    <source>
        <dbReference type="ARBA" id="ARBA00001970"/>
    </source>
</evidence>
<gene>
    <name evidence="12" type="ORF">SLS60_005814</name>
</gene>
<dbReference type="EMBL" id="JAKJXO020000007">
    <property type="protein sequence ID" value="KAL1602398.1"/>
    <property type="molecule type" value="Genomic_DNA"/>
</dbReference>